<proteinExistence type="predicted"/>
<evidence type="ECO:0000313" key="1">
    <source>
        <dbReference type="EMBL" id="ATL31163.1"/>
    </source>
</evidence>
<name>A0A291QI88_9ACTN</name>
<dbReference type="AlphaFoldDB" id="A0A291QI88"/>
<accession>A0A291QI88</accession>
<gene>
    <name evidence="1" type="ORF">KY5_6145c</name>
</gene>
<dbReference type="Proteomes" id="UP000221011">
    <property type="component" value="Chromosome"/>
</dbReference>
<protein>
    <submittedName>
        <fullName evidence="1">Uncharacterized protein</fullName>
    </submittedName>
</protein>
<organism evidence="1 2">
    <name type="scientific">Streptomyces formicae</name>
    <dbReference type="NCBI Taxonomy" id="1616117"/>
    <lineage>
        <taxon>Bacteria</taxon>
        <taxon>Bacillati</taxon>
        <taxon>Actinomycetota</taxon>
        <taxon>Actinomycetes</taxon>
        <taxon>Kitasatosporales</taxon>
        <taxon>Streptomycetaceae</taxon>
        <taxon>Streptomyces</taxon>
    </lineage>
</organism>
<keyword evidence="2" id="KW-1185">Reference proteome</keyword>
<dbReference type="RefSeq" id="WP_098245342.1">
    <property type="nucleotide sequence ID" value="NZ_CP022685.1"/>
</dbReference>
<dbReference type="KEGG" id="sfk:KY5_6145c"/>
<dbReference type="EMBL" id="CP022685">
    <property type="protein sequence ID" value="ATL31163.1"/>
    <property type="molecule type" value="Genomic_DNA"/>
</dbReference>
<reference evidence="1 2" key="1">
    <citation type="submission" date="2017-08" db="EMBL/GenBank/DDBJ databases">
        <title>Complete Genome Sequence of Streptomyces formicae KY5, the formicamycin producer.</title>
        <authorList>
            <person name="Holmes N.A."/>
            <person name="Devine R."/>
            <person name="Qin Z."/>
            <person name="Seipke R.F."/>
            <person name="Wilkinson B."/>
            <person name="Hutchings M.I."/>
        </authorList>
    </citation>
    <scope>NUCLEOTIDE SEQUENCE [LARGE SCALE GENOMIC DNA]</scope>
    <source>
        <strain evidence="1 2">KY5</strain>
    </source>
</reference>
<evidence type="ECO:0000313" key="2">
    <source>
        <dbReference type="Proteomes" id="UP000221011"/>
    </source>
</evidence>
<sequence length="206" mass="23366">MSTLVSASLAAAGAAMVTTLASIAVFVYQHRATRRDEHNLRVFDRHLSQYERVFVAARSTLDAIRDYEIVSRRAADQSDPFLSQLLSIVSQSANQYCVAVDWKHSSAMAYLDIELEEKCLHARDLLIRWLSQRRVTHGDIAHVRQGDVRSPVPLRDIPRLRLGDYQELIIERRAVVMPAAGDPRLITDINQALSKVIRELKQVMAY</sequence>